<organism evidence="12 13">
    <name type="scientific">Bondarzewia mesenterica</name>
    <dbReference type="NCBI Taxonomy" id="1095465"/>
    <lineage>
        <taxon>Eukaryota</taxon>
        <taxon>Fungi</taxon>
        <taxon>Dikarya</taxon>
        <taxon>Basidiomycota</taxon>
        <taxon>Agaricomycotina</taxon>
        <taxon>Agaricomycetes</taxon>
        <taxon>Russulales</taxon>
        <taxon>Bondarzewiaceae</taxon>
        <taxon>Bondarzewia</taxon>
    </lineage>
</organism>
<keyword evidence="8 10" id="KW-0503">Monooxygenase</keyword>
<keyword evidence="13" id="KW-1185">Reference proteome</keyword>
<evidence type="ECO:0000256" key="8">
    <source>
        <dbReference type="ARBA" id="ARBA00023033"/>
    </source>
</evidence>
<dbReference type="OrthoDB" id="2789670at2759"/>
<comment type="similarity">
    <text evidence="3 10">Belongs to the cytochrome P450 family.</text>
</comment>
<dbReference type="CDD" id="cd11065">
    <property type="entry name" value="CYP64-like"/>
    <property type="match status" value="1"/>
</dbReference>
<evidence type="ECO:0000256" key="7">
    <source>
        <dbReference type="ARBA" id="ARBA00023004"/>
    </source>
</evidence>
<evidence type="ECO:0000256" key="2">
    <source>
        <dbReference type="ARBA" id="ARBA00005179"/>
    </source>
</evidence>
<dbReference type="Proteomes" id="UP000310158">
    <property type="component" value="Unassembled WGS sequence"/>
</dbReference>
<evidence type="ECO:0000313" key="13">
    <source>
        <dbReference type="Proteomes" id="UP000310158"/>
    </source>
</evidence>
<dbReference type="PRINTS" id="PR00385">
    <property type="entry name" value="P450"/>
</dbReference>
<keyword evidence="4 9" id="KW-0349">Heme</keyword>
<dbReference type="PRINTS" id="PR00463">
    <property type="entry name" value="EP450I"/>
</dbReference>
<keyword evidence="11" id="KW-0812">Transmembrane</keyword>
<dbReference type="GO" id="GO:0004497">
    <property type="term" value="F:monooxygenase activity"/>
    <property type="evidence" value="ECO:0007669"/>
    <property type="project" value="UniProtKB-KW"/>
</dbReference>
<dbReference type="GO" id="GO:0020037">
    <property type="term" value="F:heme binding"/>
    <property type="evidence" value="ECO:0007669"/>
    <property type="project" value="InterPro"/>
</dbReference>
<dbReference type="GO" id="GO:0016705">
    <property type="term" value="F:oxidoreductase activity, acting on paired donors, with incorporation or reduction of molecular oxygen"/>
    <property type="evidence" value="ECO:0007669"/>
    <property type="project" value="InterPro"/>
</dbReference>
<dbReference type="PROSITE" id="PS00086">
    <property type="entry name" value="CYTOCHROME_P450"/>
    <property type="match status" value="1"/>
</dbReference>
<evidence type="ECO:0000256" key="11">
    <source>
        <dbReference type="SAM" id="Phobius"/>
    </source>
</evidence>
<dbReference type="InterPro" id="IPR050364">
    <property type="entry name" value="Cytochrome_P450_fung"/>
</dbReference>
<evidence type="ECO:0000256" key="9">
    <source>
        <dbReference type="PIRSR" id="PIRSR602401-1"/>
    </source>
</evidence>
<protein>
    <recommendedName>
        <fullName evidence="14">Cytochrome P450</fullName>
    </recommendedName>
</protein>
<dbReference type="GO" id="GO:0005506">
    <property type="term" value="F:iron ion binding"/>
    <property type="evidence" value="ECO:0007669"/>
    <property type="project" value="InterPro"/>
</dbReference>
<comment type="cofactor">
    <cofactor evidence="1 9">
        <name>heme</name>
        <dbReference type="ChEBI" id="CHEBI:30413"/>
    </cofactor>
</comment>
<dbReference type="PANTHER" id="PTHR46300:SF7">
    <property type="entry name" value="P450, PUTATIVE (EUROFUNG)-RELATED"/>
    <property type="match status" value="1"/>
</dbReference>
<evidence type="ECO:0000256" key="4">
    <source>
        <dbReference type="ARBA" id="ARBA00022617"/>
    </source>
</evidence>
<evidence type="ECO:0000256" key="1">
    <source>
        <dbReference type="ARBA" id="ARBA00001971"/>
    </source>
</evidence>
<evidence type="ECO:0000256" key="3">
    <source>
        <dbReference type="ARBA" id="ARBA00010617"/>
    </source>
</evidence>
<dbReference type="InterPro" id="IPR017972">
    <property type="entry name" value="Cyt_P450_CS"/>
</dbReference>
<dbReference type="PANTHER" id="PTHR46300">
    <property type="entry name" value="P450, PUTATIVE (EUROFUNG)-RELATED-RELATED"/>
    <property type="match status" value="1"/>
</dbReference>
<evidence type="ECO:0008006" key="14">
    <source>
        <dbReference type="Google" id="ProtNLM"/>
    </source>
</evidence>
<keyword evidence="5 9" id="KW-0479">Metal-binding</keyword>
<accession>A0A4S4LRB5</accession>
<reference evidence="12 13" key="1">
    <citation type="submission" date="2019-02" db="EMBL/GenBank/DDBJ databases">
        <title>Genome sequencing of the rare red list fungi Bondarzewia mesenterica.</title>
        <authorList>
            <person name="Buettner E."/>
            <person name="Kellner H."/>
        </authorList>
    </citation>
    <scope>NUCLEOTIDE SEQUENCE [LARGE SCALE GENOMIC DNA]</scope>
    <source>
        <strain evidence="12 13">DSM 108281</strain>
    </source>
</reference>
<name>A0A4S4LRB5_9AGAM</name>
<evidence type="ECO:0000256" key="5">
    <source>
        <dbReference type="ARBA" id="ARBA00022723"/>
    </source>
</evidence>
<feature type="transmembrane region" description="Helical" evidence="11">
    <location>
        <begin position="7"/>
        <end position="24"/>
    </location>
</feature>
<keyword evidence="6 10" id="KW-0560">Oxidoreductase</keyword>
<comment type="caution">
    <text evidence="12">The sequence shown here is derived from an EMBL/GenBank/DDBJ whole genome shotgun (WGS) entry which is preliminary data.</text>
</comment>
<dbReference type="EMBL" id="SGPL01000296">
    <property type="protein sequence ID" value="THH14168.1"/>
    <property type="molecule type" value="Genomic_DNA"/>
</dbReference>
<sequence>MLDITDFPSTLALISFVGLFGYIYRTRSHPSYLPPSPPGPKPLPLLGNLLSLPSAKPWETYASWSRENKSKPFGDLISVRTFGQLSVIVNTLEAAKELLERRSAVYSDRPLIPMIEMMEWDFNLGLMPYSDKWRRGRKVFHQHFHARVAVVYQPLQEECARALLKLLLEKPKDFLAHLRIYAAKIAMTIAYAHDVEPSGDRYIDIAERSVAMVSNSVFPGAVLVNVFPFLRNLPDWFPGTYFKTYAKRCAALTREMRDKPFEAVKACMVDGAARPSLTMTLLEENEARGGGEAGEDVIKDVAALTYLAGEDTTVSALTTVILALVLHPSVQRRAQAELDRVVGRACLPTFEQREALPYVGAVCRETLRWIPVTPLGVTHSAYQDDIYKGWGVPKGTHIIINAWAMLHNPEEYEDPESFKPERFLNEDGTLNNDEVQPAFGFGRRICPGRHLASATLWIMVASILAVYDIEKAQDDTGTDIPVSVDCTDGVVRYGSVILDFIDSVRSVLTWFLL</sequence>
<dbReference type="InterPro" id="IPR001128">
    <property type="entry name" value="Cyt_P450"/>
</dbReference>
<proteinExistence type="inferred from homology"/>
<keyword evidence="11" id="KW-0472">Membrane</keyword>
<evidence type="ECO:0000256" key="6">
    <source>
        <dbReference type="ARBA" id="ARBA00023002"/>
    </source>
</evidence>
<dbReference type="SUPFAM" id="SSF48264">
    <property type="entry name" value="Cytochrome P450"/>
    <property type="match status" value="1"/>
</dbReference>
<gene>
    <name evidence="12" type="ORF">EW146_g6132</name>
</gene>
<comment type="pathway">
    <text evidence="2">Secondary metabolite biosynthesis.</text>
</comment>
<keyword evidence="11" id="KW-1133">Transmembrane helix</keyword>
<dbReference type="AlphaFoldDB" id="A0A4S4LRB5"/>
<evidence type="ECO:0000256" key="10">
    <source>
        <dbReference type="RuleBase" id="RU000461"/>
    </source>
</evidence>
<keyword evidence="7 9" id="KW-0408">Iron</keyword>
<evidence type="ECO:0000313" key="12">
    <source>
        <dbReference type="EMBL" id="THH14168.1"/>
    </source>
</evidence>
<dbReference type="Gene3D" id="1.10.630.10">
    <property type="entry name" value="Cytochrome P450"/>
    <property type="match status" value="1"/>
</dbReference>
<feature type="binding site" description="axial binding residue" evidence="9">
    <location>
        <position position="446"/>
    </location>
    <ligand>
        <name>heme</name>
        <dbReference type="ChEBI" id="CHEBI:30413"/>
    </ligand>
    <ligandPart>
        <name>Fe</name>
        <dbReference type="ChEBI" id="CHEBI:18248"/>
    </ligandPart>
</feature>
<dbReference type="InterPro" id="IPR036396">
    <property type="entry name" value="Cyt_P450_sf"/>
</dbReference>
<dbReference type="Pfam" id="PF00067">
    <property type="entry name" value="p450"/>
    <property type="match status" value="1"/>
</dbReference>
<dbReference type="InterPro" id="IPR002401">
    <property type="entry name" value="Cyt_P450_E_grp-I"/>
</dbReference>